<dbReference type="PANTHER" id="PTHR31890:SF9">
    <property type="entry name" value="PLANT INVERTASE_PECTIN METHYLESTERASE INHIBITOR SUPERFAMILY PROTEIN"/>
    <property type="match status" value="1"/>
</dbReference>
<dbReference type="PANTHER" id="PTHR31890">
    <property type="entry name" value="PLANT INVERTASE/PECTIN METHYLESTERASE INHIBITOR SUPERFAMILY PROTEIN"/>
    <property type="match status" value="1"/>
</dbReference>
<dbReference type="GO" id="GO:0004857">
    <property type="term" value="F:enzyme inhibitor activity"/>
    <property type="evidence" value="ECO:0007669"/>
    <property type="project" value="InterPro"/>
</dbReference>
<reference evidence="3" key="1">
    <citation type="journal article" date="2020" name="Nat. Commun.">
        <title>Genome sequence of the cluster root forming white lupin.</title>
        <authorList>
            <person name="Hufnagel B."/>
            <person name="Marques A."/>
            <person name="Soriano A."/>
            <person name="Marques L."/>
            <person name="Divol F."/>
            <person name="Doumas P."/>
            <person name="Sallet E."/>
            <person name="Mancinotti D."/>
            <person name="Carrere S."/>
            <person name="Marande W."/>
            <person name="Arribat S."/>
            <person name="Keller J."/>
            <person name="Huneau C."/>
            <person name="Blein T."/>
            <person name="Aime D."/>
            <person name="Laguerre M."/>
            <person name="Taylor J."/>
            <person name="Schubert V."/>
            <person name="Nelson M."/>
            <person name="Geu-Flores F."/>
            <person name="Crespi M."/>
            <person name="Gallardo-Guerrero K."/>
            <person name="Delaux P.-M."/>
            <person name="Salse J."/>
            <person name="Berges H."/>
            <person name="Guyot R."/>
            <person name="Gouzy J."/>
            <person name="Peret B."/>
        </authorList>
    </citation>
    <scope>NUCLEOTIDE SEQUENCE [LARGE SCALE GENOMIC DNA]</scope>
    <source>
        <strain evidence="3">cv. Amiga</strain>
    </source>
</reference>
<name>A0A6A5PF53_LUPAL</name>
<feature type="domain" description="Pectinesterase inhibitor" evidence="1">
    <location>
        <begin position="49"/>
        <end position="155"/>
    </location>
</feature>
<dbReference type="OrthoDB" id="1094634at2759"/>
<sequence length="181" mass="20347">MNPSTFLSILFTLSLIFISHAPLAAATINLKLYQAVCIEYGVQVIPNIRGCLTALESDSRIPLAKTYVELSRSIIDQAIKNSTIAQNYIKKLMKKDHSSAIKECANEDFDGIIKAFKNALANVFRNPKTARDYLSTDLGYAGKCLVALKDDPKYFKVNVLIHKVYFFTEITKFSLNHLIHK</sequence>
<dbReference type="InterPro" id="IPR035513">
    <property type="entry name" value="Invertase/methylesterase_inhib"/>
</dbReference>
<evidence type="ECO:0000313" key="2">
    <source>
        <dbReference type="EMBL" id="KAE9617443.1"/>
    </source>
</evidence>
<dbReference type="Gene3D" id="1.20.140.40">
    <property type="entry name" value="Invertase/pectin methylesterase inhibitor family protein"/>
    <property type="match status" value="1"/>
</dbReference>
<organism evidence="2 3">
    <name type="scientific">Lupinus albus</name>
    <name type="common">White lupine</name>
    <name type="synonym">Lupinus termis</name>
    <dbReference type="NCBI Taxonomy" id="3870"/>
    <lineage>
        <taxon>Eukaryota</taxon>
        <taxon>Viridiplantae</taxon>
        <taxon>Streptophyta</taxon>
        <taxon>Embryophyta</taxon>
        <taxon>Tracheophyta</taxon>
        <taxon>Spermatophyta</taxon>
        <taxon>Magnoliopsida</taxon>
        <taxon>eudicotyledons</taxon>
        <taxon>Gunneridae</taxon>
        <taxon>Pentapetalae</taxon>
        <taxon>rosids</taxon>
        <taxon>fabids</taxon>
        <taxon>Fabales</taxon>
        <taxon>Fabaceae</taxon>
        <taxon>Papilionoideae</taxon>
        <taxon>50 kb inversion clade</taxon>
        <taxon>genistoids sensu lato</taxon>
        <taxon>core genistoids</taxon>
        <taxon>Genisteae</taxon>
        <taxon>Lupinus</taxon>
    </lineage>
</organism>
<dbReference type="Pfam" id="PF04043">
    <property type="entry name" value="PMEI"/>
    <property type="match status" value="1"/>
</dbReference>
<protein>
    <submittedName>
        <fullName evidence="2">Putative pectinesterase inhibitor domain-containing protein</fullName>
    </submittedName>
</protein>
<keyword evidence="3" id="KW-1185">Reference proteome</keyword>
<evidence type="ECO:0000259" key="1">
    <source>
        <dbReference type="Pfam" id="PF04043"/>
    </source>
</evidence>
<accession>A0A6A5PF53</accession>
<comment type="caution">
    <text evidence="2">The sequence shown here is derived from an EMBL/GenBank/DDBJ whole genome shotgun (WGS) entry which is preliminary data.</text>
</comment>
<dbReference type="SUPFAM" id="SSF101148">
    <property type="entry name" value="Plant invertase/pectin methylesterase inhibitor"/>
    <property type="match status" value="1"/>
</dbReference>
<dbReference type="Proteomes" id="UP000447434">
    <property type="component" value="Chromosome 3"/>
</dbReference>
<dbReference type="InterPro" id="IPR006501">
    <property type="entry name" value="Pectinesterase_inhib_dom"/>
</dbReference>
<gene>
    <name evidence="2" type="ORF">Lalb_Chr03g0035441</name>
</gene>
<proteinExistence type="predicted"/>
<evidence type="ECO:0000313" key="3">
    <source>
        <dbReference type="Proteomes" id="UP000447434"/>
    </source>
</evidence>
<dbReference type="AlphaFoldDB" id="A0A6A5PF53"/>
<dbReference type="EMBL" id="WOCE01000003">
    <property type="protein sequence ID" value="KAE9617443.1"/>
    <property type="molecule type" value="Genomic_DNA"/>
</dbReference>